<dbReference type="EMBL" id="BFEA01000261">
    <property type="protein sequence ID" value="GBG77182.1"/>
    <property type="molecule type" value="Genomic_DNA"/>
</dbReference>
<feature type="region of interest" description="Disordered" evidence="2">
    <location>
        <begin position="1"/>
        <end position="49"/>
    </location>
</feature>
<gene>
    <name evidence="3" type="ORF">CBR_g23507</name>
</gene>
<keyword evidence="4" id="KW-1185">Reference proteome</keyword>
<accession>A0A388L4L1</accession>
<organism evidence="3 4">
    <name type="scientific">Chara braunii</name>
    <name type="common">Braun's stonewort</name>
    <dbReference type="NCBI Taxonomy" id="69332"/>
    <lineage>
        <taxon>Eukaryota</taxon>
        <taxon>Viridiplantae</taxon>
        <taxon>Streptophyta</taxon>
        <taxon>Charophyceae</taxon>
        <taxon>Charales</taxon>
        <taxon>Characeae</taxon>
        <taxon>Chara</taxon>
    </lineage>
</organism>
<proteinExistence type="predicted"/>
<evidence type="ECO:0000313" key="4">
    <source>
        <dbReference type="Proteomes" id="UP000265515"/>
    </source>
</evidence>
<reference evidence="3 4" key="1">
    <citation type="journal article" date="2018" name="Cell">
        <title>The Chara Genome: Secondary Complexity and Implications for Plant Terrestrialization.</title>
        <authorList>
            <person name="Nishiyama T."/>
            <person name="Sakayama H."/>
            <person name="Vries J.D."/>
            <person name="Buschmann H."/>
            <person name="Saint-Marcoux D."/>
            <person name="Ullrich K.K."/>
            <person name="Haas F.B."/>
            <person name="Vanderstraeten L."/>
            <person name="Becker D."/>
            <person name="Lang D."/>
            <person name="Vosolsobe S."/>
            <person name="Rombauts S."/>
            <person name="Wilhelmsson P.K.I."/>
            <person name="Janitza P."/>
            <person name="Kern R."/>
            <person name="Heyl A."/>
            <person name="Rumpler F."/>
            <person name="Villalobos L.I.A.C."/>
            <person name="Clay J.M."/>
            <person name="Skokan R."/>
            <person name="Toyoda A."/>
            <person name="Suzuki Y."/>
            <person name="Kagoshima H."/>
            <person name="Schijlen E."/>
            <person name="Tajeshwar N."/>
            <person name="Catarino B."/>
            <person name="Hetherington A.J."/>
            <person name="Saltykova A."/>
            <person name="Bonnot C."/>
            <person name="Breuninger H."/>
            <person name="Symeonidi A."/>
            <person name="Radhakrishnan G.V."/>
            <person name="Van Nieuwerburgh F."/>
            <person name="Deforce D."/>
            <person name="Chang C."/>
            <person name="Karol K.G."/>
            <person name="Hedrich R."/>
            <person name="Ulvskov P."/>
            <person name="Glockner G."/>
            <person name="Delwiche C.F."/>
            <person name="Petrasek J."/>
            <person name="Van de Peer Y."/>
            <person name="Friml J."/>
            <person name="Beilby M."/>
            <person name="Dolan L."/>
            <person name="Kohara Y."/>
            <person name="Sugano S."/>
            <person name="Fujiyama A."/>
            <person name="Delaux P.-M."/>
            <person name="Quint M."/>
            <person name="TheiBen G."/>
            <person name="Hagemann M."/>
            <person name="Harholt J."/>
            <person name="Dunand C."/>
            <person name="Zachgo S."/>
            <person name="Langdale J."/>
            <person name="Maumus F."/>
            <person name="Straeten D.V.D."/>
            <person name="Gould S.B."/>
            <person name="Rensing S.A."/>
        </authorList>
    </citation>
    <scope>NUCLEOTIDE SEQUENCE [LARGE SCALE GENOMIC DNA]</scope>
    <source>
        <strain evidence="3 4">S276</strain>
    </source>
</reference>
<protein>
    <submittedName>
        <fullName evidence="3">Uncharacterized protein</fullName>
    </submittedName>
</protein>
<dbReference type="Gramene" id="GBG77182">
    <property type="protein sequence ID" value="GBG77182"/>
    <property type="gene ID" value="CBR_g23507"/>
</dbReference>
<dbReference type="AlphaFoldDB" id="A0A388L4L1"/>
<feature type="compositionally biased region" description="Basic and acidic residues" evidence="2">
    <location>
        <begin position="100"/>
        <end position="116"/>
    </location>
</feature>
<dbReference type="Proteomes" id="UP000265515">
    <property type="component" value="Unassembled WGS sequence"/>
</dbReference>
<evidence type="ECO:0000256" key="1">
    <source>
        <dbReference type="SAM" id="Coils"/>
    </source>
</evidence>
<feature type="compositionally biased region" description="Basic and acidic residues" evidence="2">
    <location>
        <begin position="79"/>
        <end position="91"/>
    </location>
</feature>
<sequence length="615" mass="69673">MTAILDVQTDDQNPSVKKTDVFPPADSRWQKKATGKARGNPTKINSNPITDSRVIMEEKAREDLLWDLDTIREQIEQEFNKEPSAFKEAPKQSKQVELQTYKRRDKAQADNKRQLQEDTGPSGKGMGPKRRKVGESSQGKETETLEKGMTGEGMDLDSTGGEADDETRGKNNTPEAGSTEGEDQSTQSLTWLRDYMEKAKREREHAFDVRVACLKHAERPQVNGKKNAIAGISNSSNQYEMLKKERAEEFSEFAAFKYAEKKRARDPRTMDKDKTIPTINDNLQDLRPKARKTGKNQRRKEINNERVEVEVKSDRALLEKEAAVVLSQTEKLKKWNKEYAPEFSSIAQIARGEAPRVIEAARSARRTLRNIRPLITARYVSKAKEWQIATDVAFKIPHFVEGENVIKVLEGKVTTESPLDLFETVPIEEELNALDSQEGSATPPKNSNEVDELNSDLQMRNQKLGSLQEELQQERSKVSSMRDEMKQLINFSERSHDEATKFQNLQDFLGGSQDKLRISASLSTALDERNAAKKHCELLKEQVDEQKAKLENAEAKCSQAEREVAKLRAETELLRSDSLILAQQLELTKAKLAKAKEDEVAAAHERKQLQSLLPK</sequence>
<feature type="coiled-coil region" evidence="1">
    <location>
        <begin position="450"/>
        <end position="484"/>
    </location>
</feature>
<comment type="caution">
    <text evidence="3">The sequence shown here is derived from an EMBL/GenBank/DDBJ whole genome shotgun (WGS) entry which is preliminary data.</text>
</comment>
<name>A0A388L4L1_CHABU</name>
<feature type="region of interest" description="Disordered" evidence="2">
    <location>
        <begin position="79"/>
        <end position="194"/>
    </location>
</feature>
<keyword evidence="1" id="KW-0175">Coiled coil</keyword>
<feature type="coiled-coil region" evidence="1">
    <location>
        <begin position="522"/>
        <end position="577"/>
    </location>
</feature>
<evidence type="ECO:0000256" key="2">
    <source>
        <dbReference type="SAM" id="MobiDB-lite"/>
    </source>
</evidence>
<evidence type="ECO:0000313" key="3">
    <source>
        <dbReference type="EMBL" id="GBG77182.1"/>
    </source>
</evidence>